<evidence type="ECO:0000259" key="1">
    <source>
        <dbReference type="Pfam" id="PF01553"/>
    </source>
</evidence>
<feature type="domain" description="Phospholipid/glycerol acyltransferase" evidence="1">
    <location>
        <begin position="95"/>
        <end position="191"/>
    </location>
</feature>
<reference evidence="2 3" key="1">
    <citation type="submission" date="2020-04" db="EMBL/GenBank/DDBJ databases">
        <authorList>
            <person name="Yoon J."/>
        </authorList>
    </citation>
    <scope>NUCLEOTIDE SEQUENCE [LARGE SCALE GENOMIC DNA]</scope>
    <source>
        <strain evidence="2 3">KMU-166</strain>
    </source>
</reference>
<dbReference type="Pfam" id="PF01553">
    <property type="entry name" value="Acyltransferase"/>
    <property type="match status" value="1"/>
</dbReference>
<dbReference type="InterPro" id="IPR002123">
    <property type="entry name" value="Plipid/glycerol_acylTrfase"/>
</dbReference>
<gene>
    <name evidence="2" type="ORF">HCU74_18285</name>
</gene>
<keyword evidence="2" id="KW-0012">Acyltransferase</keyword>
<dbReference type="PANTHER" id="PTHR30068">
    <property type="entry name" value="URONATE ISOMERASE"/>
    <property type="match status" value="1"/>
</dbReference>
<organism evidence="2 3">
    <name type="scientific">Spongiibacter thalassae</name>
    <dbReference type="NCBI Taxonomy" id="2721624"/>
    <lineage>
        <taxon>Bacteria</taxon>
        <taxon>Pseudomonadati</taxon>
        <taxon>Pseudomonadota</taxon>
        <taxon>Gammaproteobacteria</taxon>
        <taxon>Cellvibrionales</taxon>
        <taxon>Spongiibacteraceae</taxon>
        <taxon>Spongiibacter</taxon>
    </lineage>
</organism>
<keyword evidence="3" id="KW-1185">Reference proteome</keyword>
<comment type="caution">
    <text evidence="2">The sequence shown here is derived from an EMBL/GenBank/DDBJ whole genome shotgun (WGS) entry which is preliminary data.</text>
</comment>
<dbReference type="SUPFAM" id="SSF69593">
    <property type="entry name" value="Glycerol-3-phosphate (1)-acyltransferase"/>
    <property type="match status" value="1"/>
</dbReference>
<protein>
    <submittedName>
        <fullName evidence="2">Glycerol acyltransferase</fullName>
    </submittedName>
</protein>
<evidence type="ECO:0000313" key="3">
    <source>
        <dbReference type="Proteomes" id="UP000765845"/>
    </source>
</evidence>
<sequence>MDTYSDIRPYHDDEVAEVLDRLLADRELLNAMGGLRLPRLHRYFPKLIRPLVSATLRYQMRNVRSIADFQAIVKGYMDTMIEGSTRDFSTGGTVRLQRDQAYLFISNHRDIALDPAFVNYALYHNDMDTVRIAIGDNLLSKPFAADLMRVNKSFIVRRSAKGPRQMLAAFKQLSSYIRFSLQQEKSSIWIAQREGRAKDGNDATEVALVKMICMSQDKSREDFGEFIAGLNIVPVSISYEWDPLDAAKAQELVMLESTGSYQKAEHEDLKSIATGILGDKGHVHVSFGDVLTGDFSSPAEVAAAIDEQVITNYRLHASNVLAYQRVHQDERWRELADLDISESDIQAFEQRFAAMPESYRLRAMSIYAQPILNKLALRDKQRLQEVS</sequence>
<dbReference type="EMBL" id="JAAWWK010000007">
    <property type="protein sequence ID" value="NKI19359.1"/>
    <property type="molecule type" value="Genomic_DNA"/>
</dbReference>
<dbReference type="PANTHER" id="PTHR30068:SF3">
    <property type="entry name" value="PHOSPHOLIPID_GLYCEROL ACYLTRANSFERASE DOMAIN-CONTAINING PROTEIN"/>
    <property type="match status" value="1"/>
</dbReference>
<dbReference type="RefSeq" id="WP_168451877.1">
    <property type="nucleotide sequence ID" value="NZ_JAAWWK010000007.1"/>
</dbReference>
<keyword evidence="2" id="KW-0808">Transferase</keyword>
<proteinExistence type="predicted"/>
<dbReference type="GO" id="GO:0016746">
    <property type="term" value="F:acyltransferase activity"/>
    <property type="evidence" value="ECO:0007669"/>
    <property type="project" value="UniProtKB-KW"/>
</dbReference>
<accession>A0ABX1GMI5</accession>
<name>A0ABX1GMI5_9GAMM</name>
<evidence type="ECO:0000313" key="2">
    <source>
        <dbReference type="EMBL" id="NKI19359.1"/>
    </source>
</evidence>
<dbReference type="Proteomes" id="UP000765845">
    <property type="component" value="Unassembled WGS sequence"/>
</dbReference>